<dbReference type="Gene3D" id="3.90.550.10">
    <property type="entry name" value="Spore Coat Polysaccharide Biosynthesis Protein SpsA, Chain A"/>
    <property type="match status" value="1"/>
</dbReference>
<evidence type="ECO:0000256" key="9">
    <source>
        <dbReference type="ARBA" id="ARBA00023157"/>
    </source>
</evidence>
<dbReference type="SUPFAM" id="SSF50370">
    <property type="entry name" value="Ricin B-like lectins"/>
    <property type="match status" value="1"/>
</dbReference>
<evidence type="ECO:0000313" key="13">
    <source>
        <dbReference type="RefSeq" id="XP_014663630.1"/>
    </source>
</evidence>
<dbReference type="InterPro" id="IPR000772">
    <property type="entry name" value="Ricin_B_lectin"/>
</dbReference>
<dbReference type="PANTHER" id="PTHR11675">
    <property type="entry name" value="N-ACETYLGALACTOSAMINYLTRANSFERASE"/>
    <property type="match status" value="1"/>
</dbReference>
<dbReference type="SUPFAM" id="SSF53448">
    <property type="entry name" value="Nucleotide-diphospho-sugar transferases"/>
    <property type="match status" value="1"/>
</dbReference>
<accession>A0ABM1DUL5</accession>
<keyword evidence="3 10" id="KW-0812">Transmembrane</keyword>
<dbReference type="InterPro" id="IPR029044">
    <property type="entry name" value="Nucleotide-diphossugar_trans"/>
</dbReference>
<keyword evidence="10" id="KW-0808">Transferase</keyword>
<evidence type="ECO:0000256" key="6">
    <source>
        <dbReference type="ARBA" id="ARBA00022989"/>
    </source>
</evidence>
<evidence type="ECO:0000256" key="8">
    <source>
        <dbReference type="ARBA" id="ARBA00023136"/>
    </source>
</evidence>
<evidence type="ECO:0000259" key="11">
    <source>
        <dbReference type="SMART" id="SM00458"/>
    </source>
</evidence>
<evidence type="ECO:0000256" key="1">
    <source>
        <dbReference type="ARBA" id="ARBA00004323"/>
    </source>
</evidence>
<keyword evidence="10" id="KW-0464">Manganese</keyword>
<evidence type="ECO:0000256" key="10">
    <source>
        <dbReference type="RuleBase" id="RU361242"/>
    </source>
</evidence>
<comment type="similarity">
    <text evidence="2 10">Belongs to the glycosyltransferase 2 family. GalNAc-T subfamily.</text>
</comment>
<comment type="cofactor">
    <cofactor evidence="10">
        <name>Mn(2+)</name>
        <dbReference type="ChEBI" id="CHEBI:29035"/>
    </cofactor>
</comment>
<dbReference type="Pfam" id="PF00535">
    <property type="entry name" value="Glycos_transf_2"/>
    <property type="match status" value="1"/>
</dbReference>
<dbReference type="PANTHER" id="PTHR11675:SF63">
    <property type="entry name" value="POLYPEPTIDE N-ACETYLGALACTOSAMINYLTRANSFERASE"/>
    <property type="match status" value="1"/>
</dbReference>
<dbReference type="RefSeq" id="XP_014663630.1">
    <property type="nucleotide sequence ID" value="XM_014808144.1"/>
</dbReference>
<dbReference type="CDD" id="cd23440">
    <property type="entry name" value="beta-trefoil_Ricin_GALNT11"/>
    <property type="match status" value="1"/>
</dbReference>
<dbReference type="InterPro" id="IPR035992">
    <property type="entry name" value="Ricin_B-like_lectins"/>
</dbReference>
<comment type="subcellular location">
    <subcellularLocation>
        <location evidence="1 10">Golgi apparatus membrane</location>
        <topology evidence="1 10">Single-pass type II membrane protein</topology>
    </subcellularLocation>
</comment>
<keyword evidence="6 10" id="KW-1133">Transmembrane helix</keyword>
<keyword evidence="12" id="KW-1185">Reference proteome</keyword>
<dbReference type="InterPro" id="IPR001173">
    <property type="entry name" value="Glyco_trans_2-like"/>
</dbReference>
<evidence type="ECO:0000256" key="5">
    <source>
        <dbReference type="ARBA" id="ARBA00022968"/>
    </source>
</evidence>
<feature type="domain" description="Ricin B lectin" evidence="11">
    <location>
        <begin position="512"/>
        <end position="636"/>
    </location>
</feature>
<keyword evidence="4 10" id="KW-0430">Lectin</keyword>
<dbReference type="InterPro" id="IPR045885">
    <property type="entry name" value="GalNAc-T"/>
</dbReference>
<dbReference type="GeneID" id="106806263"/>
<keyword evidence="10" id="KW-0328">Glycosyltransferase</keyword>
<evidence type="ECO:0000256" key="2">
    <source>
        <dbReference type="ARBA" id="ARBA00005680"/>
    </source>
</evidence>
<dbReference type="EC" id="2.4.1.-" evidence="10"/>
<name>A0ABM1DUL5_PRICU</name>
<organism evidence="12 14">
    <name type="scientific">Priapulus caudatus</name>
    <name type="common">Priapulid worm</name>
    <dbReference type="NCBI Taxonomy" id="37621"/>
    <lineage>
        <taxon>Eukaryota</taxon>
        <taxon>Metazoa</taxon>
        <taxon>Ecdysozoa</taxon>
        <taxon>Scalidophora</taxon>
        <taxon>Priapulida</taxon>
        <taxon>Priapulimorpha</taxon>
        <taxon>Priapulimorphida</taxon>
        <taxon>Priapulidae</taxon>
        <taxon>Priapulus</taxon>
    </lineage>
</organism>
<sequence>MGALRYRSFCVGAILTSVMWMVILYLYTDIANDLKRNLNFLPNEGFITIRPKLLPRYDRDFKHFHKDDSENELLPAGIDKHLGVAGRVADLSGSRVAEKETGNVDQVKTVYRNKTLVNQDTYSESESDIGLIRSQEDQEKREMGFKLFAFNDLVSQRIGNIREIPDTRQTLCRQKTYTKALPAASVIVCFYNEAMSTLLRTVHTVLRRTPAHLLREVILVDDNSDLEHLKADLEQHISRLPKVKLMRTGKREGLIRARIFGADHALGEVLVFLDSHVEVNKDWLQPLLDPIAANSSVVTIPIIDIIDMDTFKYMSSPLVRGGFNWGMNFAWNQIPLSYFKREEDKSNPIRSPTMAGGLFAINKQYFFDMGKYDPGMDIWGGENLELSFRVWQCGGSLYIIPCSRVGHVFRKRRPYGSPDGRDTAGFNALRVAHVWMDDYKEYYFKIRPDQKNASYGDISERLALRKQLDCKSFKWYLENIYPELSLPSTQARNANHVNSRQEYAWRKPIKKIGQTQIMHKASGKCVQAKEGMYKKSSSLVLGACDSNDQKNLWTVTVQHELLLGGLLCMDADKYPRIMKCTTLGGTQQWQPAGKFGDRLYNPATGKCLAAGGSSLKSSVIMGICSDDNPSQKWLLTVKLPPT</sequence>
<feature type="transmembrane region" description="Helical" evidence="10">
    <location>
        <begin position="6"/>
        <end position="27"/>
    </location>
</feature>
<keyword evidence="9 10" id="KW-1015">Disulfide bond</keyword>
<comment type="pathway">
    <text evidence="10">Protein modification; protein glycosylation.</text>
</comment>
<dbReference type="Gene3D" id="2.80.10.50">
    <property type="match status" value="1"/>
</dbReference>
<evidence type="ECO:0000256" key="3">
    <source>
        <dbReference type="ARBA" id="ARBA00022692"/>
    </source>
</evidence>
<dbReference type="PROSITE" id="PS50231">
    <property type="entry name" value="RICIN_B_LECTIN"/>
    <property type="match status" value="1"/>
</dbReference>
<keyword evidence="8 10" id="KW-0472">Membrane</keyword>
<gene>
    <name evidence="13 14" type="primary">LOC106806263</name>
</gene>
<evidence type="ECO:0000313" key="14">
    <source>
        <dbReference type="RefSeq" id="XP_014663636.1"/>
    </source>
</evidence>
<evidence type="ECO:0000256" key="4">
    <source>
        <dbReference type="ARBA" id="ARBA00022734"/>
    </source>
</evidence>
<keyword evidence="5" id="KW-0735">Signal-anchor</keyword>
<protein>
    <recommendedName>
        <fullName evidence="10">Polypeptide N-acetylgalactosaminyltransferase</fullName>
        <ecNumber evidence="10">2.4.1.-</ecNumber>
    </recommendedName>
    <alternativeName>
        <fullName evidence="10">Protein-UDP acetylgalactosaminyltransferase</fullName>
    </alternativeName>
</protein>
<dbReference type="Pfam" id="PF00652">
    <property type="entry name" value="Ricin_B_lectin"/>
    <property type="match status" value="1"/>
</dbReference>
<dbReference type="SMART" id="SM00458">
    <property type="entry name" value="RICIN"/>
    <property type="match status" value="1"/>
</dbReference>
<keyword evidence="7 10" id="KW-0333">Golgi apparatus</keyword>
<reference evidence="13 14" key="1">
    <citation type="submission" date="2025-05" db="UniProtKB">
        <authorList>
            <consortium name="RefSeq"/>
        </authorList>
    </citation>
    <scope>IDENTIFICATION</scope>
</reference>
<dbReference type="Proteomes" id="UP000695022">
    <property type="component" value="Unplaced"/>
</dbReference>
<evidence type="ECO:0000256" key="7">
    <source>
        <dbReference type="ARBA" id="ARBA00023034"/>
    </source>
</evidence>
<evidence type="ECO:0000313" key="12">
    <source>
        <dbReference type="Proteomes" id="UP000695022"/>
    </source>
</evidence>
<proteinExistence type="inferred from homology"/>
<dbReference type="RefSeq" id="XP_014663636.1">
    <property type="nucleotide sequence ID" value="XM_014808150.1"/>
</dbReference>
<dbReference type="CDD" id="cd02510">
    <property type="entry name" value="pp-GalNAc-T"/>
    <property type="match status" value="1"/>
</dbReference>